<sequence>MYDRRFNPEHMAKLESPERKAANPPEPLLDKLNLRDSLSLLDLGAGTGYFTLPAAERTSGTVYALDIEPRMLDIIRSKAEERELNHIQTLQGQLENIPLEKESVDRVLASLVLHEAETVDQAVAEMYRVLKSGGICLCLEWEKKETPQGPPLHHRISADALKQSMERHGFSIIEVIRPTDAQYAVIALKA</sequence>
<keyword evidence="4" id="KW-1185">Reference proteome</keyword>
<evidence type="ECO:0000259" key="2">
    <source>
        <dbReference type="Pfam" id="PF08241"/>
    </source>
</evidence>
<feature type="domain" description="Methyltransferase type 11" evidence="2">
    <location>
        <begin position="41"/>
        <end position="138"/>
    </location>
</feature>
<dbReference type="InterPro" id="IPR029063">
    <property type="entry name" value="SAM-dependent_MTases_sf"/>
</dbReference>
<dbReference type="Proteomes" id="UP001596002">
    <property type="component" value="Unassembled WGS sequence"/>
</dbReference>
<dbReference type="GO" id="GO:0008168">
    <property type="term" value="F:methyltransferase activity"/>
    <property type="evidence" value="ECO:0007669"/>
    <property type="project" value="UniProtKB-KW"/>
</dbReference>
<dbReference type="PANTHER" id="PTHR43591">
    <property type="entry name" value="METHYLTRANSFERASE"/>
    <property type="match status" value="1"/>
</dbReference>
<reference evidence="4" key="1">
    <citation type="journal article" date="2019" name="Int. J. Syst. Evol. Microbiol.">
        <title>The Global Catalogue of Microorganisms (GCM) 10K type strain sequencing project: providing services to taxonomists for standard genome sequencing and annotation.</title>
        <authorList>
            <consortium name="The Broad Institute Genomics Platform"/>
            <consortium name="The Broad Institute Genome Sequencing Center for Infectious Disease"/>
            <person name="Wu L."/>
            <person name="Ma J."/>
        </authorList>
    </citation>
    <scope>NUCLEOTIDE SEQUENCE [LARGE SCALE GENOMIC DNA]</scope>
    <source>
        <strain evidence="4">WYCCWR 12678</strain>
    </source>
</reference>
<evidence type="ECO:0000256" key="1">
    <source>
        <dbReference type="SAM" id="MobiDB-lite"/>
    </source>
</evidence>
<dbReference type="EMBL" id="JBHSHC010000154">
    <property type="protein sequence ID" value="MFC4770131.1"/>
    <property type="molecule type" value="Genomic_DNA"/>
</dbReference>
<organism evidence="3 4">
    <name type="scientific">Effusibacillus consociatus</name>
    <dbReference type="NCBI Taxonomy" id="1117041"/>
    <lineage>
        <taxon>Bacteria</taxon>
        <taxon>Bacillati</taxon>
        <taxon>Bacillota</taxon>
        <taxon>Bacilli</taxon>
        <taxon>Bacillales</taxon>
        <taxon>Alicyclobacillaceae</taxon>
        <taxon>Effusibacillus</taxon>
    </lineage>
</organism>
<dbReference type="CDD" id="cd02440">
    <property type="entry name" value="AdoMet_MTases"/>
    <property type="match status" value="1"/>
</dbReference>
<dbReference type="SUPFAM" id="SSF53335">
    <property type="entry name" value="S-adenosyl-L-methionine-dependent methyltransferases"/>
    <property type="match status" value="1"/>
</dbReference>
<evidence type="ECO:0000313" key="4">
    <source>
        <dbReference type="Proteomes" id="UP001596002"/>
    </source>
</evidence>
<keyword evidence="3" id="KW-0808">Transferase</keyword>
<comment type="caution">
    <text evidence="3">The sequence shown here is derived from an EMBL/GenBank/DDBJ whole genome shotgun (WGS) entry which is preliminary data.</text>
</comment>
<dbReference type="Gene3D" id="3.40.50.150">
    <property type="entry name" value="Vaccinia Virus protein VP39"/>
    <property type="match status" value="1"/>
</dbReference>
<dbReference type="RefSeq" id="WP_380029415.1">
    <property type="nucleotide sequence ID" value="NZ_JBHSHC010000154.1"/>
</dbReference>
<keyword evidence="3" id="KW-0489">Methyltransferase</keyword>
<protein>
    <submittedName>
        <fullName evidence="3">Class I SAM-dependent methyltransferase</fullName>
        <ecNumber evidence="3">2.1.1.-</ecNumber>
    </submittedName>
</protein>
<name>A0ABV9Q6L3_9BACL</name>
<accession>A0ABV9Q6L3</accession>
<dbReference type="PANTHER" id="PTHR43591:SF24">
    <property type="entry name" value="2-METHOXY-6-POLYPRENYL-1,4-BENZOQUINOL METHYLASE, MITOCHONDRIAL"/>
    <property type="match status" value="1"/>
</dbReference>
<dbReference type="EC" id="2.1.1.-" evidence="3"/>
<proteinExistence type="predicted"/>
<evidence type="ECO:0000313" key="3">
    <source>
        <dbReference type="EMBL" id="MFC4770131.1"/>
    </source>
</evidence>
<dbReference type="GO" id="GO:0032259">
    <property type="term" value="P:methylation"/>
    <property type="evidence" value="ECO:0007669"/>
    <property type="project" value="UniProtKB-KW"/>
</dbReference>
<feature type="compositionally biased region" description="Basic and acidic residues" evidence="1">
    <location>
        <begin position="1"/>
        <end position="21"/>
    </location>
</feature>
<gene>
    <name evidence="3" type="ORF">ACFO8Q_22905</name>
</gene>
<dbReference type="InterPro" id="IPR013216">
    <property type="entry name" value="Methyltransf_11"/>
</dbReference>
<dbReference type="Pfam" id="PF08241">
    <property type="entry name" value="Methyltransf_11"/>
    <property type="match status" value="1"/>
</dbReference>
<feature type="region of interest" description="Disordered" evidence="1">
    <location>
        <begin position="1"/>
        <end position="25"/>
    </location>
</feature>